<dbReference type="EMBL" id="FNOS01000001">
    <property type="protein sequence ID" value="SDX32617.1"/>
    <property type="molecule type" value="Genomic_DNA"/>
</dbReference>
<dbReference type="PANTHER" id="PTHR41299:SF1">
    <property type="entry name" value="THIAMINE PYROPHOSPHOKINASE"/>
    <property type="match status" value="1"/>
</dbReference>
<proteinExistence type="predicted"/>
<dbReference type="EC" id="2.7.6.2" evidence="5"/>
<dbReference type="NCBIfam" id="TIGR01378">
    <property type="entry name" value="thi_PPkinase"/>
    <property type="match status" value="1"/>
</dbReference>
<dbReference type="PANTHER" id="PTHR41299">
    <property type="entry name" value="THIAMINE PYROPHOSPHOKINASE"/>
    <property type="match status" value="1"/>
</dbReference>
<evidence type="ECO:0000256" key="1">
    <source>
        <dbReference type="ARBA" id="ARBA00022679"/>
    </source>
</evidence>
<keyword evidence="8" id="KW-1185">Reference proteome</keyword>
<dbReference type="RefSeq" id="WP_008589821.1">
    <property type="nucleotide sequence ID" value="NZ_FNOS01000001.1"/>
</dbReference>
<dbReference type="SMART" id="SM00983">
    <property type="entry name" value="TPK_B1_binding"/>
    <property type="match status" value="1"/>
</dbReference>
<evidence type="ECO:0000259" key="6">
    <source>
        <dbReference type="SMART" id="SM00983"/>
    </source>
</evidence>
<reference evidence="7 8" key="1">
    <citation type="submission" date="2016-10" db="EMBL/GenBank/DDBJ databases">
        <authorList>
            <person name="Varghese N."/>
            <person name="Submissions S."/>
        </authorList>
    </citation>
    <scope>NUCLEOTIDE SEQUENCE [LARGE SCALE GENOMIC DNA]</scope>
    <source>
        <strain evidence="7 8">DSM 20748</strain>
    </source>
</reference>
<evidence type="ECO:0000256" key="2">
    <source>
        <dbReference type="ARBA" id="ARBA00022741"/>
    </source>
</evidence>
<dbReference type="CDD" id="cd07995">
    <property type="entry name" value="TPK"/>
    <property type="match status" value="1"/>
</dbReference>
<dbReference type="InterPro" id="IPR007371">
    <property type="entry name" value="TPK_catalytic"/>
</dbReference>
<keyword evidence="2" id="KW-0547">Nucleotide-binding</keyword>
<organism evidence="7 8">
    <name type="scientific">Salimicrobium album</name>
    <dbReference type="NCBI Taxonomy" id="50717"/>
    <lineage>
        <taxon>Bacteria</taxon>
        <taxon>Bacillati</taxon>
        <taxon>Bacillota</taxon>
        <taxon>Bacilli</taxon>
        <taxon>Bacillales</taxon>
        <taxon>Bacillaceae</taxon>
        <taxon>Salimicrobium</taxon>
    </lineage>
</organism>
<dbReference type="InterPro" id="IPR053149">
    <property type="entry name" value="TPK"/>
</dbReference>
<dbReference type="SUPFAM" id="SSF63862">
    <property type="entry name" value="Thiamin pyrophosphokinase, substrate-binding domain"/>
    <property type="match status" value="1"/>
</dbReference>
<keyword evidence="3" id="KW-0418">Kinase</keyword>
<evidence type="ECO:0000313" key="7">
    <source>
        <dbReference type="EMBL" id="SDX32617.1"/>
    </source>
</evidence>
<feature type="domain" description="Thiamin pyrophosphokinase thiamin-binding" evidence="6">
    <location>
        <begin position="140"/>
        <end position="206"/>
    </location>
</feature>
<dbReference type="Pfam" id="PF04265">
    <property type="entry name" value="TPK_B1_binding"/>
    <property type="match status" value="1"/>
</dbReference>
<evidence type="ECO:0000256" key="5">
    <source>
        <dbReference type="NCBIfam" id="TIGR01378"/>
    </source>
</evidence>
<comment type="caution">
    <text evidence="7">The sequence shown here is derived from an EMBL/GenBank/DDBJ whole genome shotgun (WGS) entry which is preliminary data.</text>
</comment>
<keyword evidence="4" id="KW-0067">ATP-binding</keyword>
<protein>
    <recommendedName>
        <fullName evidence="5">Thiamine diphosphokinase</fullName>
        <ecNumber evidence="5">2.7.6.2</ecNumber>
    </recommendedName>
</protein>
<dbReference type="Gene3D" id="3.40.50.10240">
    <property type="entry name" value="Thiamin pyrophosphokinase, catalytic domain"/>
    <property type="match status" value="1"/>
</dbReference>
<dbReference type="Proteomes" id="UP000198647">
    <property type="component" value="Unassembled WGS sequence"/>
</dbReference>
<accession>A0A1H3ASE8</accession>
<evidence type="ECO:0000256" key="4">
    <source>
        <dbReference type="ARBA" id="ARBA00022840"/>
    </source>
</evidence>
<name>A0A1H3ASE8_9BACI</name>
<dbReference type="Pfam" id="PF04263">
    <property type="entry name" value="TPK_catalytic"/>
    <property type="match status" value="1"/>
</dbReference>
<dbReference type="SUPFAM" id="SSF63999">
    <property type="entry name" value="Thiamin pyrophosphokinase, catalytic domain"/>
    <property type="match status" value="1"/>
</dbReference>
<gene>
    <name evidence="7" type="ORF">SAMN04488081_0176</name>
</gene>
<keyword evidence="1" id="KW-0808">Transferase</keyword>
<sequence length="219" mass="24408">MSLIAIVGGGPSQYIPENFYEDVSFWIGADGGAQVLLERGMRVDLAIGDFDSVTSDTLRKIKEEAYETKVYSREKDETDLELAVQEAISKGADHILFYGVTGGRMDHTLANIQLLYPMIQQNLKGTIVDRQNEIEVKLPGVHTVEYSDDYPYVSFIPLSLKVKSLSLQGFKYHLEAEDLPIGSTLCLSNELEKETGTYSFEEGIVLTIKSRDAAPYIPE</sequence>
<evidence type="ECO:0000313" key="8">
    <source>
        <dbReference type="Proteomes" id="UP000198647"/>
    </source>
</evidence>
<dbReference type="InterPro" id="IPR007373">
    <property type="entry name" value="Thiamin_PyroPKinase_B1-bd"/>
</dbReference>
<dbReference type="InterPro" id="IPR036371">
    <property type="entry name" value="TPK_B1-bd_sf"/>
</dbReference>
<dbReference type="InterPro" id="IPR006282">
    <property type="entry name" value="Thi_PPkinase"/>
</dbReference>
<dbReference type="InterPro" id="IPR036759">
    <property type="entry name" value="TPK_catalytic_sf"/>
</dbReference>
<evidence type="ECO:0000256" key="3">
    <source>
        <dbReference type="ARBA" id="ARBA00022777"/>
    </source>
</evidence>